<dbReference type="Pfam" id="PF13302">
    <property type="entry name" value="Acetyltransf_3"/>
    <property type="match status" value="1"/>
</dbReference>
<dbReference type="SUPFAM" id="SSF55729">
    <property type="entry name" value="Acyl-CoA N-acyltransferases (Nat)"/>
    <property type="match status" value="1"/>
</dbReference>
<dbReference type="RefSeq" id="WP_160648795.1">
    <property type="nucleotide sequence ID" value="NZ_RSEJ01000003.1"/>
</dbReference>
<dbReference type="InterPro" id="IPR000182">
    <property type="entry name" value="GNAT_dom"/>
</dbReference>
<comment type="caution">
    <text evidence="2">The sequence shown here is derived from an EMBL/GenBank/DDBJ whole genome shotgun (WGS) entry which is preliminary data.</text>
</comment>
<dbReference type="Proteomes" id="UP000738517">
    <property type="component" value="Unassembled WGS sequence"/>
</dbReference>
<dbReference type="InterPro" id="IPR051531">
    <property type="entry name" value="N-acetyltransferase"/>
</dbReference>
<dbReference type="EMBL" id="RSEJ01000003">
    <property type="protein sequence ID" value="NBI51716.1"/>
    <property type="molecule type" value="Genomic_DNA"/>
</dbReference>
<dbReference type="CDD" id="cd04301">
    <property type="entry name" value="NAT_SF"/>
    <property type="match status" value="1"/>
</dbReference>
<dbReference type="InterPro" id="IPR016181">
    <property type="entry name" value="Acyl_CoA_acyltransferase"/>
</dbReference>
<evidence type="ECO:0000313" key="3">
    <source>
        <dbReference type="Proteomes" id="UP000738517"/>
    </source>
</evidence>
<dbReference type="PROSITE" id="PS51186">
    <property type="entry name" value="GNAT"/>
    <property type="match status" value="1"/>
</dbReference>
<feature type="domain" description="N-acetyltransferase" evidence="1">
    <location>
        <begin position="9"/>
        <end position="174"/>
    </location>
</feature>
<protein>
    <submittedName>
        <fullName evidence="2">N-acetyltransferase</fullName>
    </submittedName>
</protein>
<accession>A0ABW9YDI7</accession>
<evidence type="ECO:0000313" key="2">
    <source>
        <dbReference type="EMBL" id="NBI51716.1"/>
    </source>
</evidence>
<dbReference type="PANTHER" id="PTHR43792">
    <property type="entry name" value="GNAT FAMILY, PUTATIVE (AFU_ORTHOLOGUE AFUA_3G00765)-RELATED-RELATED"/>
    <property type="match status" value="1"/>
</dbReference>
<proteinExistence type="predicted"/>
<organism evidence="2 3">
    <name type="scientific">Photobacterium alginatilyticum</name>
    <dbReference type="NCBI Taxonomy" id="1775171"/>
    <lineage>
        <taxon>Bacteria</taxon>
        <taxon>Pseudomonadati</taxon>
        <taxon>Pseudomonadota</taxon>
        <taxon>Gammaproteobacteria</taxon>
        <taxon>Vibrionales</taxon>
        <taxon>Vibrionaceae</taxon>
        <taxon>Photobacterium</taxon>
    </lineage>
</organism>
<dbReference type="Gene3D" id="3.40.630.30">
    <property type="match status" value="1"/>
</dbReference>
<evidence type="ECO:0000259" key="1">
    <source>
        <dbReference type="PROSITE" id="PS51186"/>
    </source>
</evidence>
<sequence length="177" mass="20398">MINLDTPRLAMRQIVEADWTLFCRLLQDPKVIELAFDQPSPDDIQTRFDSRLPEWRHDSEHWLCLTIIEKETGESVGVTGFQVDQNDRSRAEVGYLLLPEYHGNGYGTESLQRLVQFAVEELHLSCLTATVTDGNEASCRVLEKCGFVFSQRIPDAYEIRQQRYDDLIYTLAVNKTL</sequence>
<keyword evidence="3" id="KW-1185">Reference proteome</keyword>
<dbReference type="PANTHER" id="PTHR43792:SF1">
    <property type="entry name" value="N-ACETYLTRANSFERASE DOMAIN-CONTAINING PROTEIN"/>
    <property type="match status" value="1"/>
</dbReference>
<gene>
    <name evidence="2" type="ORF">EIZ48_03880</name>
</gene>
<name>A0ABW9YDI7_9GAMM</name>
<reference evidence="2 3" key="1">
    <citation type="journal article" date="2017" name="Int. J. Syst. Evol. Microbiol.">
        <title>Photobacterium alginatilyticum sp. nov., a marine bacterium isolated from bottom seawater.</title>
        <authorList>
            <person name="Wang X."/>
            <person name="Wang Y."/>
            <person name="Yang X."/>
            <person name="Sun H."/>
            <person name="Li B."/>
            <person name="Zhang X.H."/>
        </authorList>
    </citation>
    <scope>NUCLEOTIDE SEQUENCE [LARGE SCALE GENOMIC DNA]</scope>
    <source>
        <strain evidence="2 3">P03D4</strain>
    </source>
</reference>